<dbReference type="InterPro" id="IPR014988">
    <property type="entry name" value="Uncharacterised_YqcI/YcgG"/>
</dbReference>
<keyword evidence="2" id="KW-1185">Reference proteome</keyword>
<comment type="caution">
    <text evidence="1">The sequence shown here is derived from an EMBL/GenBank/DDBJ whole genome shotgun (WGS) entry which is preliminary data.</text>
</comment>
<protein>
    <recommendedName>
        <fullName evidence="3">YqcI/YcgG family protein</fullName>
    </recommendedName>
</protein>
<sequence>MTLIENEITPCTSFLSREKFEDRLEDFLVKEDHPCIMAQTVHKLDKMTYHLYDDMRKNSTAGKLLKHLEDYLNNYDFNTNKFESFLAVFPLNGFNNEEEFENALWQLLQNIHLQDNEPWDPSVSSNPNDPNFSFSIKGKAFYIVGMHPSSSRNARKSPYVMLAFNLHWQFEELRRQGLYDNVRDTIRQRDLDKNGSINPVLKDFGTASEALQYSGRNNGANWKCPFHKI</sequence>
<dbReference type="AlphaFoldDB" id="A0A1V6LTB5"/>
<gene>
    <name evidence="1" type="ORF">BUL40_05040</name>
</gene>
<dbReference type="Pfam" id="PF08892">
    <property type="entry name" value="YqcI_YcgG"/>
    <property type="match status" value="1"/>
</dbReference>
<dbReference type="EMBL" id="MTBC01000003">
    <property type="protein sequence ID" value="OQD43206.1"/>
    <property type="molecule type" value="Genomic_DNA"/>
</dbReference>
<organism evidence="1 2">
    <name type="scientific">Croceivirga radicis</name>
    <dbReference type="NCBI Taxonomy" id="1929488"/>
    <lineage>
        <taxon>Bacteria</taxon>
        <taxon>Pseudomonadati</taxon>
        <taxon>Bacteroidota</taxon>
        <taxon>Flavobacteriia</taxon>
        <taxon>Flavobacteriales</taxon>
        <taxon>Flavobacteriaceae</taxon>
        <taxon>Croceivirga</taxon>
    </lineage>
</organism>
<evidence type="ECO:0008006" key="3">
    <source>
        <dbReference type="Google" id="ProtNLM"/>
    </source>
</evidence>
<accession>A0A1V6LTB5</accession>
<dbReference type="PANTHER" id="PTHR40045:SF1">
    <property type="entry name" value="YQCI_YCGG FAMILY PROTEIN"/>
    <property type="match status" value="1"/>
</dbReference>
<name>A0A1V6LTB5_9FLAO</name>
<dbReference type="OrthoDB" id="283514at2"/>
<dbReference type="Proteomes" id="UP000191680">
    <property type="component" value="Unassembled WGS sequence"/>
</dbReference>
<reference evidence="1 2" key="1">
    <citation type="submission" date="2016-12" db="EMBL/GenBank/DDBJ databases">
        <authorList>
            <person name="Song W.-J."/>
            <person name="Kurnit D.M."/>
        </authorList>
    </citation>
    <scope>NUCLEOTIDE SEQUENCE [LARGE SCALE GENOMIC DNA]</scope>
    <source>
        <strain evidence="1 2">HSG9</strain>
    </source>
</reference>
<dbReference type="RefSeq" id="WP_080318334.1">
    <property type="nucleotide sequence ID" value="NZ_MTBC01000003.1"/>
</dbReference>
<evidence type="ECO:0000313" key="2">
    <source>
        <dbReference type="Proteomes" id="UP000191680"/>
    </source>
</evidence>
<dbReference type="NCBIfam" id="NF041366">
    <property type="entry name" value="GntA_guanitoxin"/>
    <property type="match status" value="1"/>
</dbReference>
<evidence type="ECO:0000313" key="1">
    <source>
        <dbReference type="EMBL" id="OQD43206.1"/>
    </source>
</evidence>
<dbReference type="PANTHER" id="PTHR40045">
    <property type="entry name" value="YCGG FAMILY PROTEIN"/>
    <property type="match status" value="1"/>
</dbReference>
<proteinExistence type="predicted"/>